<evidence type="ECO:0000313" key="1">
    <source>
        <dbReference type="Proteomes" id="UP000515129"/>
    </source>
</evidence>
<name>A0A6P6MWF3_CARAU</name>
<proteinExistence type="predicted"/>
<dbReference type="RefSeq" id="XP_026100985.1">
    <property type="nucleotide sequence ID" value="XM_026245200.1"/>
</dbReference>
<keyword evidence="1" id="KW-1185">Reference proteome</keyword>
<evidence type="ECO:0000313" key="2">
    <source>
        <dbReference type="RefSeq" id="XP_026100985.1"/>
    </source>
</evidence>
<dbReference type="KEGG" id="caua:113071969"/>
<dbReference type="GeneID" id="113071969"/>
<accession>A0A6P6MWF3</accession>
<reference evidence="2" key="1">
    <citation type="submission" date="2025-08" db="UniProtKB">
        <authorList>
            <consortium name="RefSeq"/>
        </authorList>
    </citation>
    <scope>IDENTIFICATION</scope>
    <source>
        <strain evidence="2">Wakin</strain>
        <tissue evidence="2">Muscle</tissue>
    </source>
</reference>
<organism evidence="1 2">
    <name type="scientific">Carassius auratus</name>
    <name type="common">Goldfish</name>
    <dbReference type="NCBI Taxonomy" id="7957"/>
    <lineage>
        <taxon>Eukaryota</taxon>
        <taxon>Metazoa</taxon>
        <taxon>Chordata</taxon>
        <taxon>Craniata</taxon>
        <taxon>Vertebrata</taxon>
        <taxon>Euteleostomi</taxon>
        <taxon>Actinopterygii</taxon>
        <taxon>Neopterygii</taxon>
        <taxon>Teleostei</taxon>
        <taxon>Ostariophysi</taxon>
        <taxon>Cypriniformes</taxon>
        <taxon>Cyprinidae</taxon>
        <taxon>Cyprininae</taxon>
        <taxon>Carassius</taxon>
    </lineage>
</organism>
<dbReference type="Proteomes" id="UP000515129">
    <property type="component" value="Chromosome 5"/>
</dbReference>
<protein>
    <submittedName>
        <fullName evidence="2">Tectonic-2-like</fullName>
    </submittedName>
</protein>
<dbReference type="AlphaFoldDB" id="A0A6P6MWF3"/>
<gene>
    <name evidence="2" type="primary">LOC113071969</name>
</gene>
<sequence length="130" mass="14441">MLPDIKWTCMLPWFPVNHMTETTCSDLLPLQQFQDCTQEVLGLFVTPGPFGGSFSPVPEYHCSAHSSEKDPDWFSFLCVTSTLEQQPLSGTLLQWRDSLSKAHSIIASSADDSSCTSHYLPPGGPNIHQR</sequence>